<evidence type="ECO:0000256" key="1">
    <source>
        <dbReference type="SAM" id="MobiDB-lite"/>
    </source>
</evidence>
<feature type="region of interest" description="Disordered" evidence="1">
    <location>
        <begin position="209"/>
        <end position="302"/>
    </location>
</feature>
<feature type="region of interest" description="Disordered" evidence="1">
    <location>
        <begin position="1"/>
        <end position="24"/>
    </location>
</feature>
<dbReference type="InParanoid" id="A0A2K3DK02"/>
<sequence length="1428" mass="148387">MSSGLRRANSNSFEGQDSPPNCQRRCHEKIRNNCERSRSKAVTPGRALSCAAASEQATEPAPGLHTAYVSTQHTAVPGAGGPGARVALSCGCMAGDTAACALPFLQLQQQSQPAGNGAHQSRLPVHIMPPGPARDHHNRKLSVARLPAQPSFDVAQGAGVQGICVAGTPATQAQGLGAIAPVRNADCTSSATAQEEWAAVEPLLTASPHAGSTQAAVRGPKRPQLTTAANDGADASGNDAGCAVSAGTAETECSADSGPLPAALRMPQQSNTCRGGHQPAQQREHELRRKRGGSLRSAASITRAGRTHGSLGSLRPLVLLLLAAAASWLPPLLFLVLAPQPAAALDAPPYFCTPLAPQASAVGTTTCSLCDYGNTCTSLPESSLADMFYSDARLCTLPDVSDLVDLPVRKMGAGQICSGLQTVRSFALVNESDSSGASVGRVYVFMSHNGRLYITSRFSCGVMFATDDTYLSEAGRQTAAAYVWRDGDAVTNTASYVDVLYGTGYYSCYTLSVDLKRVCDASRQARFNPSPNDPTLSDCNCPMAGGASPTAPCDPVDLSTQGSVFVGLRLKLAYYGGSPLPPDGAGNLTDVCPRSSISSYVLKDDTTGNVGVQEFILPDCMYSPPPPPPPPRPPPPPPPRPPPPPPSPPPPPPLPPPNRFAISINSPARLPSGLCPSLNNTFNYLLSDPFLKGKYQALSTCAVSDSVTGPGSFVLLELYFYFPEASSYFEQVLVGMGNTTTPGSGQGVGGGANGRSRASELILFFTLNVVCGTRMVVSSSGLSTSILPDINPPGTWPELVCKPPPAPPARPPSPPSPPPPSPPPPPPSPPPPPPSPPPLPPPNPPPLPPQPQPPQPLPPSPPPAPYKFTVMYGNSSRLSLNTACNEVTYILEFTYKTLFARNFSAVTCSAAAGSDGPVLEATILFAVSNSSSDSRNMVYVFNPLNVEVLARRLQLPCGSRFLIRNEQGQINFIDGRQIPRLSCDAPPPPPTAPPPALPPPSAPPPGLPPPPDAPSGDQASAFSPPPPKKAPPRPPPKRPPSPLPPVLPEGLMPPPSEELPVLTPPRPPSPKPPRPPPRVRPPPPTDGGTEQPQQPNESPPPPPPPPETPPPPRPPKRRPRPPSPKPPRPPRVRPPPPPPEAPPPPPPDAPPPDTPPPPPSRSPRPPRPPPPMPSPPPPPSPPPRPPPRPPPPPDAAPPDDQASTSDAPPPMAPPPSPPPPPGPPPPSPKPPRPPPPSPQPPPEPAPPGAPAISPSPPPPPPPNPPLPPPPPPRPPRPPLPPIPSNDTSAGRLLRMSVTTSRTDAFGPNDCRSFILIAQQSLGGRPLVSGFNCTVANPATSGAALTGLFEQVADAVSYFDTIATTSTASTLRAALGLPCGVSSVLFSVNAPGVLPRLYNAANTANLRCDVAARKTAAPALPPLPPDWQH</sequence>
<dbReference type="GO" id="GO:0005884">
    <property type="term" value="C:actin filament"/>
    <property type="evidence" value="ECO:0000318"/>
    <property type="project" value="GO_Central"/>
</dbReference>
<dbReference type="GeneID" id="5716136"/>
<feature type="compositionally biased region" description="Pro residues" evidence="1">
    <location>
        <begin position="985"/>
        <end position="1013"/>
    </location>
</feature>
<dbReference type="RefSeq" id="XP_042922786.1">
    <property type="nucleotide sequence ID" value="XM_043064218.1"/>
</dbReference>
<dbReference type="Proteomes" id="UP000006906">
    <property type="component" value="Chromosome 7"/>
</dbReference>
<evidence type="ECO:0008006" key="4">
    <source>
        <dbReference type="Google" id="ProtNLM"/>
    </source>
</evidence>
<dbReference type="Gramene" id="PNW80867">
    <property type="protein sequence ID" value="PNW80867"/>
    <property type="gene ID" value="CHLRE_07g332901v5"/>
</dbReference>
<feature type="compositionally biased region" description="Pro residues" evidence="1">
    <location>
        <begin position="1121"/>
        <end position="1196"/>
    </location>
</feature>
<dbReference type="ExpressionAtlas" id="A0A2K3DK02">
    <property type="expression patterns" value="baseline and differential"/>
</dbReference>
<evidence type="ECO:0000313" key="3">
    <source>
        <dbReference type="Proteomes" id="UP000006906"/>
    </source>
</evidence>
<proteinExistence type="predicted"/>
<dbReference type="PRINTS" id="PR01217">
    <property type="entry name" value="PRICHEXTENSN"/>
</dbReference>
<feature type="compositionally biased region" description="Pro residues" evidence="1">
    <location>
        <begin position="623"/>
        <end position="658"/>
    </location>
</feature>
<keyword evidence="3" id="KW-1185">Reference proteome</keyword>
<protein>
    <recommendedName>
        <fullName evidence="4">Pherophorin domain-containing protein</fullName>
    </recommendedName>
</protein>
<dbReference type="GO" id="GO:0030041">
    <property type="term" value="P:actin filament polymerization"/>
    <property type="evidence" value="ECO:0000318"/>
    <property type="project" value="GO_Central"/>
</dbReference>
<dbReference type="KEGG" id="cre:CHLRE_07g332901v5"/>
<dbReference type="PANTHER" id="PTHR45691:SF6">
    <property type="entry name" value="PROTEIN DIAPHANOUS"/>
    <property type="match status" value="1"/>
</dbReference>
<feature type="compositionally biased region" description="Low complexity" evidence="1">
    <location>
        <begin position="228"/>
        <end position="243"/>
    </location>
</feature>
<feature type="region of interest" description="Disordered" evidence="1">
    <location>
        <begin position="797"/>
        <end position="865"/>
    </location>
</feature>
<evidence type="ECO:0000313" key="2">
    <source>
        <dbReference type="EMBL" id="PNW80867.1"/>
    </source>
</evidence>
<reference evidence="2 3" key="1">
    <citation type="journal article" date="2007" name="Science">
        <title>The Chlamydomonas genome reveals the evolution of key animal and plant functions.</title>
        <authorList>
            <person name="Merchant S.S."/>
            <person name="Prochnik S.E."/>
            <person name="Vallon O."/>
            <person name="Harris E.H."/>
            <person name="Karpowicz S.J."/>
            <person name="Witman G.B."/>
            <person name="Terry A."/>
            <person name="Salamov A."/>
            <person name="Fritz-Laylin L.K."/>
            <person name="Marechal-Drouard L."/>
            <person name="Marshall W.F."/>
            <person name="Qu L.H."/>
            <person name="Nelson D.R."/>
            <person name="Sanderfoot A.A."/>
            <person name="Spalding M.H."/>
            <person name="Kapitonov V.V."/>
            <person name="Ren Q."/>
            <person name="Ferris P."/>
            <person name="Lindquist E."/>
            <person name="Shapiro H."/>
            <person name="Lucas S.M."/>
            <person name="Grimwood J."/>
            <person name="Schmutz J."/>
            <person name="Cardol P."/>
            <person name="Cerutti H."/>
            <person name="Chanfreau G."/>
            <person name="Chen C.L."/>
            <person name="Cognat V."/>
            <person name="Croft M.T."/>
            <person name="Dent R."/>
            <person name="Dutcher S."/>
            <person name="Fernandez E."/>
            <person name="Fukuzawa H."/>
            <person name="Gonzalez-Ballester D."/>
            <person name="Gonzalez-Halphen D."/>
            <person name="Hallmann A."/>
            <person name="Hanikenne M."/>
            <person name="Hippler M."/>
            <person name="Inwood W."/>
            <person name="Jabbari K."/>
            <person name="Kalanon M."/>
            <person name="Kuras R."/>
            <person name="Lefebvre P.A."/>
            <person name="Lemaire S.D."/>
            <person name="Lobanov A.V."/>
            <person name="Lohr M."/>
            <person name="Manuell A."/>
            <person name="Meier I."/>
            <person name="Mets L."/>
            <person name="Mittag M."/>
            <person name="Mittelmeier T."/>
            <person name="Moroney J.V."/>
            <person name="Moseley J."/>
            <person name="Napoli C."/>
            <person name="Nedelcu A.M."/>
            <person name="Niyogi K."/>
            <person name="Novoselov S.V."/>
            <person name="Paulsen I.T."/>
            <person name="Pazour G."/>
            <person name="Purton S."/>
            <person name="Ral J.P."/>
            <person name="Riano-Pachon D.M."/>
            <person name="Riekhof W."/>
            <person name="Rymarquis L."/>
            <person name="Schroda M."/>
            <person name="Stern D."/>
            <person name="Umen J."/>
            <person name="Willows R."/>
            <person name="Wilson N."/>
            <person name="Zimmer S.L."/>
            <person name="Allmer J."/>
            <person name="Balk J."/>
            <person name="Bisova K."/>
            <person name="Chen C.J."/>
            <person name="Elias M."/>
            <person name="Gendler K."/>
            <person name="Hauser C."/>
            <person name="Lamb M.R."/>
            <person name="Ledford H."/>
            <person name="Long J.C."/>
            <person name="Minagawa J."/>
            <person name="Page M.D."/>
            <person name="Pan J."/>
            <person name="Pootakham W."/>
            <person name="Roje S."/>
            <person name="Rose A."/>
            <person name="Stahlberg E."/>
            <person name="Terauchi A.M."/>
            <person name="Yang P."/>
            <person name="Ball S."/>
            <person name="Bowler C."/>
            <person name="Dieckmann C.L."/>
            <person name="Gladyshev V.N."/>
            <person name="Green P."/>
            <person name="Jorgensen R."/>
            <person name="Mayfield S."/>
            <person name="Mueller-Roeber B."/>
            <person name="Rajamani S."/>
            <person name="Sayre R.T."/>
            <person name="Brokstein P."/>
            <person name="Dubchak I."/>
            <person name="Goodstein D."/>
            <person name="Hornick L."/>
            <person name="Huang Y.W."/>
            <person name="Jhaveri J."/>
            <person name="Luo Y."/>
            <person name="Martinez D."/>
            <person name="Ngau W.C."/>
            <person name="Otillar B."/>
            <person name="Poliakov A."/>
            <person name="Porter A."/>
            <person name="Szajkowski L."/>
            <person name="Werner G."/>
            <person name="Zhou K."/>
            <person name="Grigoriev I.V."/>
            <person name="Rokhsar D.S."/>
            <person name="Grossman A.R."/>
        </authorList>
    </citation>
    <scope>NUCLEOTIDE SEQUENCE [LARGE SCALE GENOMIC DNA]</scope>
    <source>
        <strain evidence="3">CC-503</strain>
    </source>
</reference>
<feature type="region of interest" description="Disordered" evidence="1">
    <location>
        <begin position="978"/>
        <end position="1289"/>
    </location>
</feature>
<gene>
    <name evidence="2" type="ORF">CHLRE_07g332901v5</name>
</gene>
<dbReference type="EMBL" id="CM008968">
    <property type="protein sequence ID" value="PNW80867.1"/>
    <property type="molecule type" value="Genomic_DNA"/>
</dbReference>
<feature type="compositionally biased region" description="Pro residues" evidence="1">
    <location>
        <begin position="1207"/>
        <end position="1283"/>
    </location>
</feature>
<feature type="compositionally biased region" description="Pro residues" evidence="1">
    <location>
        <begin position="1023"/>
        <end position="1085"/>
    </location>
</feature>
<accession>A0A2K3DK02</accession>
<name>A0A2K3DK02_CHLRE</name>
<dbReference type="OrthoDB" id="550880at2759"/>
<dbReference type="PANTHER" id="PTHR45691">
    <property type="entry name" value="PROTEIN DIAPHANOUS"/>
    <property type="match status" value="1"/>
</dbReference>
<feature type="compositionally biased region" description="Pro residues" evidence="1">
    <location>
        <begin position="802"/>
        <end position="865"/>
    </location>
</feature>
<dbReference type="InterPro" id="IPR051412">
    <property type="entry name" value="Formin_Homology_Diaphanous_sf"/>
</dbReference>
<organism evidence="2 3">
    <name type="scientific">Chlamydomonas reinhardtii</name>
    <name type="common">Chlamydomonas smithii</name>
    <dbReference type="NCBI Taxonomy" id="3055"/>
    <lineage>
        <taxon>Eukaryota</taxon>
        <taxon>Viridiplantae</taxon>
        <taxon>Chlorophyta</taxon>
        <taxon>core chlorophytes</taxon>
        <taxon>Chlorophyceae</taxon>
        <taxon>CS clade</taxon>
        <taxon>Chlamydomonadales</taxon>
        <taxon>Chlamydomonadaceae</taxon>
        <taxon>Chlamydomonas</taxon>
    </lineage>
</organism>
<feature type="compositionally biased region" description="Pro residues" evidence="1">
    <location>
        <begin position="1097"/>
        <end position="1113"/>
    </location>
</feature>
<feature type="compositionally biased region" description="Polar residues" evidence="1">
    <location>
        <begin position="1"/>
        <end position="21"/>
    </location>
</feature>
<feature type="region of interest" description="Disordered" evidence="1">
    <location>
        <begin position="618"/>
        <end position="662"/>
    </location>
</feature>